<sequence length="108" mass="12706">MNWQEYSNDNQPTDYELVLFSIYEVKRVYFGFFILDNDKPYFNSIGLMENGDELVVKVSPEDVHIGWTPIEIPNDKAFPNFKKKEQEFLREKAAKTKAKVFSFSKNTP</sequence>
<dbReference type="RefSeq" id="WP_180572188.1">
    <property type="nucleotide sequence ID" value="NZ_JACCKB010000403.1"/>
</dbReference>
<name>A0A853ILV3_9GAMM</name>
<evidence type="ECO:0000313" key="2">
    <source>
        <dbReference type="Proteomes" id="UP000569732"/>
    </source>
</evidence>
<dbReference type="AlphaFoldDB" id="A0A853ILV3"/>
<reference evidence="1 2" key="1">
    <citation type="submission" date="2020-07" db="EMBL/GenBank/DDBJ databases">
        <title>Endozoicomonas sp. nov., isolated from sediment.</title>
        <authorList>
            <person name="Gu T."/>
        </authorList>
    </citation>
    <scope>NUCLEOTIDE SEQUENCE [LARGE SCALE GENOMIC DNA]</scope>
    <source>
        <strain evidence="1 2">SM1973</strain>
    </source>
</reference>
<evidence type="ECO:0000313" key="1">
    <source>
        <dbReference type="EMBL" id="NYZ70307.1"/>
    </source>
</evidence>
<gene>
    <name evidence="1" type="ORF">H0A36_30305</name>
</gene>
<dbReference type="EMBL" id="JACCKB010000403">
    <property type="protein sequence ID" value="NYZ70307.1"/>
    <property type="molecule type" value="Genomic_DNA"/>
</dbReference>
<organism evidence="1 2">
    <name type="scientific">Spartinivicinus marinus</name>
    <dbReference type="NCBI Taxonomy" id="2994442"/>
    <lineage>
        <taxon>Bacteria</taxon>
        <taxon>Pseudomonadati</taxon>
        <taxon>Pseudomonadota</taxon>
        <taxon>Gammaproteobacteria</taxon>
        <taxon>Oceanospirillales</taxon>
        <taxon>Zooshikellaceae</taxon>
        <taxon>Spartinivicinus</taxon>
    </lineage>
</organism>
<comment type="caution">
    <text evidence="1">The sequence shown here is derived from an EMBL/GenBank/DDBJ whole genome shotgun (WGS) entry which is preliminary data.</text>
</comment>
<accession>A0A853ILV3</accession>
<dbReference type="Proteomes" id="UP000569732">
    <property type="component" value="Unassembled WGS sequence"/>
</dbReference>
<protein>
    <submittedName>
        <fullName evidence="1">Uncharacterized protein</fullName>
    </submittedName>
</protein>
<proteinExistence type="predicted"/>
<keyword evidence="2" id="KW-1185">Reference proteome</keyword>